<dbReference type="GO" id="GO:0005794">
    <property type="term" value="C:Golgi apparatus"/>
    <property type="evidence" value="ECO:0007669"/>
    <property type="project" value="TreeGrafter"/>
</dbReference>
<dbReference type="InterPro" id="IPR004895">
    <property type="entry name" value="Prenylated_rab_accept_PRA1"/>
</dbReference>
<feature type="compositionally biased region" description="Low complexity" evidence="5">
    <location>
        <begin position="519"/>
        <end position="536"/>
    </location>
</feature>
<dbReference type="GO" id="GO:0016020">
    <property type="term" value="C:membrane"/>
    <property type="evidence" value="ECO:0007669"/>
    <property type="project" value="UniProtKB-SubCell"/>
</dbReference>
<accession>A0A443I2P6</accession>
<feature type="compositionally biased region" description="Basic and acidic residues" evidence="5">
    <location>
        <begin position="356"/>
        <end position="365"/>
    </location>
</feature>
<dbReference type="AlphaFoldDB" id="A0A443I2P6"/>
<reference evidence="7 8" key="1">
    <citation type="journal article" date="2018" name="Front. Microbiol.">
        <title>Genomic and genetic insights into a cosmopolitan fungus, Paecilomyces variotii (Eurotiales).</title>
        <authorList>
            <person name="Urquhart A.S."/>
            <person name="Mondo S.J."/>
            <person name="Makela M.R."/>
            <person name="Hane J.K."/>
            <person name="Wiebenga A."/>
            <person name="He G."/>
            <person name="Mihaltcheva S."/>
            <person name="Pangilinan J."/>
            <person name="Lipzen A."/>
            <person name="Barry K."/>
            <person name="de Vries R.P."/>
            <person name="Grigoriev I.V."/>
            <person name="Idnurm A."/>
        </authorList>
    </citation>
    <scope>NUCLEOTIDE SEQUENCE [LARGE SCALE GENOMIC DNA]</scope>
    <source>
        <strain evidence="7 8">CBS 101075</strain>
    </source>
</reference>
<sequence>MAPLQIPLDAITSRFTDRFNSVRAQSISSRFANLKPISEFLDLKRLSKPANFGEVQSRVNYNLSYFSSNYAAVFLMLSIYSLLTNLMLLFVIILVTGGLYGIGKLGGRDLDLGFARFTTSQLYTGLLVVAVPMGILGSPFTTVLWLIGATECFFRGGGLGGRPRTPYDMPRWGRPPGAQLGRQVRRRGLQWDDDADEARVEEIESEEDDYDRGALLDEYHGLRRDGSRRQPRRRSYEYEDETESSEGVDYNLDSDADSTVAYAVQLAMMDKEERLVDKALERIRRAQLMGKKNVRLSQEELDALERRRMRSTGSKETQRKKGASSQPSLTEKRKDKSKDKDKDKSKSKNGKPTTKGKSDKMEKRKSMPASLAAERPQPSDEPYGGWTRTRGVPSSYYSSPGGRPSSSSSQRPRTPSSQSSRAQQPGSSPRSHLPQRYASVSEHRPTSSSRYQAFPRPLPDDPQWMPRSRASSNAVPYPLDPADYPPYGPMDPRYGYHVRRDVAGFPDVPYRAARRSPSDDSSSSESTSPQRAPTESSSEDSSSEDDDESEDDGRNGVKVAVEKPVATGAQTRATTTASATRGARARRGRRK</sequence>
<dbReference type="EMBL" id="RCNU01000002">
    <property type="protein sequence ID" value="RWQ98327.1"/>
    <property type="molecule type" value="Genomic_DNA"/>
</dbReference>
<keyword evidence="8" id="KW-1185">Reference proteome</keyword>
<dbReference type="Proteomes" id="UP000283841">
    <property type="component" value="Unassembled WGS sequence"/>
</dbReference>
<feature type="compositionally biased region" description="Acidic residues" evidence="5">
    <location>
        <begin position="537"/>
        <end position="551"/>
    </location>
</feature>
<gene>
    <name evidence="7" type="ORF">C8Q69DRAFT_442487</name>
</gene>
<dbReference type="VEuPathDB" id="FungiDB:C8Q69DRAFT_442487"/>
<evidence type="ECO:0000256" key="2">
    <source>
        <dbReference type="ARBA" id="ARBA00022692"/>
    </source>
</evidence>
<dbReference type="PANTHER" id="PTHR19317">
    <property type="entry name" value="PRENYLATED RAB ACCEPTOR 1-RELATED"/>
    <property type="match status" value="1"/>
</dbReference>
<evidence type="ECO:0000313" key="8">
    <source>
        <dbReference type="Proteomes" id="UP000283841"/>
    </source>
</evidence>
<feature type="region of interest" description="Disordered" evidence="5">
    <location>
        <begin position="221"/>
        <end position="253"/>
    </location>
</feature>
<dbReference type="Pfam" id="PF03208">
    <property type="entry name" value="PRA1"/>
    <property type="match status" value="1"/>
</dbReference>
<evidence type="ECO:0000313" key="7">
    <source>
        <dbReference type="EMBL" id="RWQ98327.1"/>
    </source>
</evidence>
<feature type="compositionally biased region" description="Low complexity" evidence="5">
    <location>
        <begin position="390"/>
        <end position="431"/>
    </location>
</feature>
<feature type="transmembrane region" description="Helical" evidence="6">
    <location>
        <begin position="70"/>
        <end position="102"/>
    </location>
</feature>
<comment type="caution">
    <text evidence="7">The sequence shown here is derived from an EMBL/GenBank/DDBJ whole genome shotgun (WGS) entry which is preliminary data.</text>
</comment>
<evidence type="ECO:0000256" key="1">
    <source>
        <dbReference type="ARBA" id="ARBA00004141"/>
    </source>
</evidence>
<dbReference type="STRING" id="264951.A0A443I2P6"/>
<comment type="subcellular location">
    <subcellularLocation>
        <location evidence="1">Membrane</location>
        <topology evidence="1">Multi-pass membrane protein</topology>
    </subcellularLocation>
</comment>
<dbReference type="RefSeq" id="XP_028487972.1">
    <property type="nucleotide sequence ID" value="XM_028628839.1"/>
</dbReference>
<organism evidence="7 8">
    <name type="scientific">Byssochlamys spectabilis</name>
    <name type="common">Paecilomyces variotii</name>
    <dbReference type="NCBI Taxonomy" id="264951"/>
    <lineage>
        <taxon>Eukaryota</taxon>
        <taxon>Fungi</taxon>
        <taxon>Dikarya</taxon>
        <taxon>Ascomycota</taxon>
        <taxon>Pezizomycotina</taxon>
        <taxon>Eurotiomycetes</taxon>
        <taxon>Eurotiomycetidae</taxon>
        <taxon>Eurotiales</taxon>
        <taxon>Thermoascaceae</taxon>
        <taxon>Paecilomyces</taxon>
    </lineage>
</organism>
<feature type="transmembrane region" description="Helical" evidence="6">
    <location>
        <begin position="122"/>
        <end position="147"/>
    </location>
</feature>
<feature type="region of interest" description="Disordered" evidence="5">
    <location>
        <begin position="297"/>
        <end position="495"/>
    </location>
</feature>
<dbReference type="PANTHER" id="PTHR19317:SF0">
    <property type="entry name" value="PRENYLATED RAB ACCEPTOR PROTEIN 1"/>
    <property type="match status" value="1"/>
</dbReference>
<keyword evidence="2 6" id="KW-0812">Transmembrane</keyword>
<proteinExistence type="predicted"/>
<evidence type="ECO:0000256" key="5">
    <source>
        <dbReference type="SAM" id="MobiDB-lite"/>
    </source>
</evidence>
<feature type="region of interest" description="Disordered" evidence="5">
    <location>
        <begin position="165"/>
        <end position="185"/>
    </location>
</feature>
<keyword evidence="4 6" id="KW-0472">Membrane</keyword>
<feature type="compositionally biased region" description="Acidic residues" evidence="5">
    <location>
        <begin position="238"/>
        <end position="253"/>
    </location>
</feature>
<evidence type="ECO:0000256" key="4">
    <source>
        <dbReference type="ARBA" id="ARBA00023136"/>
    </source>
</evidence>
<feature type="compositionally biased region" description="Low complexity" evidence="5">
    <location>
        <begin position="566"/>
        <end position="582"/>
    </location>
</feature>
<keyword evidence="3 6" id="KW-1133">Transmembrane helix</keyword>
<name>A0A443I2P6_BYSSP</name>
<evidence type="ECO:0000256" key="6">
    <source>
        <dbReference type="SAM" id="Phobius"/>
    </source>
</evidence>
<evidence type="ECO:0000256" key="3">
    <source>
        <dbReference type="ARBA" id="ARBA00022989"/>
    </source>
</evidence>
<dbReference type="GeneID" id="39598116"/>
<feature type="compositionally biased region" description="Basic and acidic residues" evidence="5">
    <location>
        <begin position="330"/>
        <end position="346"/>
    </location>
</feature>
<protein>
    <submittedName>
        <fullName evidence="7">Prenylated rab acceptor 1</fullName>
    </submittedName>
</protein>
<feature type="region of interest" description="Disordered" evidence="5">
    <location>
        <begin position="507"/>
        <end position="591"/>
    </location>
</feature>